<dbReference type="Proteomes" id="UP000426027">
    <property type="component" value="Chromosome"/>
</dbReference>
<dbReference type="Gene3D" id="1.10.10.10">
    <property type="entry name" value="Winged helix-like DNA-binding domain superfamily/Winged helix DNA-binding domain"/>
    <property type="match status" value="1"/>
</dbReference>
<evidence type="ECO:0000313" key="6">
    <source>
        <dbReference type="EMBL" id="QGW28808.1"/>
    </source>
</evidence>
<dbReference type="InterPro" id="IPR036390">
    <property type="entry name" value="WH_DNA-bd_sf"/>
</dbReference>
<name>A0A6I6GM92_9BACT</name>
<dbReference type="SUPFAM" id="SSF46785">
    <property type="entry name" value="Winged helix' DNA-binding domain"/>
    <property type="match status" value="1"/>
</dbReference>
<accession>A0A6I6GM92</accession>
<proteinExistence type="predicted"/>
<keyword evidence="3" id="KW-0804">Transcription</keyword>
<dbReference type="Pfam" id="PF00027">
    <property type="entry name" value="cNMP_binding"/>
    <property type="match status" value="1"/>
</dbReference>
<evidence type="ECO:0000313" key="7">
    <source>
        <dbReference type="Proteomes" id="UP000426027"/>
    </source>
</evidence>
<dbReference type="GO" id="GO:0003677">
    <property type="term" value="F:DNA binding"/>
    <property type="evidence" value="ECO:0007669"/>
    <property type="project" value="UniProtKB-KW"/>
</dbReference>
<dbReference type="PROSITE" id="PS51063">
    <property type="entry name" value="HTH_CRP_2"/>
    <property type="match status" value="1"/>
</dbReference>
<dbReference type="GO" id="GO:0006355">
    <property type="term" value="P:regulation of DNA-templated transcription"/>
    <property type="evidence" value="ECO:0007669"/>
    <property type="project" value="InterPro"/>
</dbReference>
<evidence type="ECO:0000256" key="1">
    <source>
        <dbReference type="ARBA" id="ARBA00023015"/>
    </source>
</evidence>
<dbReference type="SUPFAM" id="SSF51206">
    <property type="entry name" value="cAMP-binding domain-like"/>
    <property type="match status" value="1"/>
</dbReference>
<dbReference type="CDD" id="cd00038">
    <property type="entry name" value="CAP_ED"/>
    <property type="match status" value="1"/>
</dbReference>
<dbReference type="RefSeq" id="WP_157479161.1">
    <property type="nucleotide sequence ID" value="NZ_CP046566.1"/>
</dbReference>
<dbReference type="SMART" id="SM00419">
    <property type="entry name" value="HTH_CRP"/>
    <property type="match status" value="1"/>
</dbReference>
<reference evidence="6 7" key="1">
    <citation type="submission" date="2019-11" db="EMBL/GenBank/DDBJ databases">
        <authorList>
            <person name="Im W.T."/>
        </authorList>
    </citation>
    <scope>NUCLEOTIDE SEQUENCE [LARGE SCALE GENOMIC DNA]</scope>
    <source>
        <strain evidence="6 7">SB-02</strain>
    </source>
</reference>
<evidence type="ECO:0000256" key="3">
    <source>
        <dbReference type="ARBA" id="ARBA00023163"/>
    </source>
</evidence>
<gene>
    <name evidence="6" type="ORF">GLV81_12480</name>
</gene>
<keyword evidence="2" id="KW-0238">DNA-binding</keyword>
<organism evidence="6 7">
    <name type="scientific">Phnomibacter ginsenosidimutans</name>
    <dbReference type="NCBI Taxonomy" id="2676868"/>
    <lineage>
        <taxon>Bacteria</taxon>
        <taxon>Pseudomonadati</taxon>
        <taxon>Bacteroidota</taxon>
        <taxon>Chitinophagia</taxon>
        <taxon>Chitinophagales</taxon>
        <taxon>Chitinophagaceae</taxon>
        <taxon>Phnomibacter</taxon>
    </lineage>
</organism>
<feature type="domain" description="Cyclic nucleotide-binding" evidence="4">
    <location>
        <begin position="10"/>
        <end position="76"/>
    </location>
</feature>
<keyword evidence="7" id="KW-1185">Reference proteome</keyword>
<dbReference type="InterPro" id="IPR014710">
    <property type="entry name" value="RmlC-like_jellyroll"/>
</dbReference>
<dbReference type="InterPro" id="IPR018490">
    <property type="entry name" value="cNMP-bd_dom_sf"/>
</dbReference>
<dbReference type="Pfam" id="PF13545">
    <property type="entry name" value="HTH_Crp_2"/>
    <property type="match status" value="1"/>
</dbReference>
<protein>
    <submittedName>
        <fullName evidence="6">Helix-turn-helix domain-containing protein</fullName>
    </submittedName>
</protein>
<dbReference type="KEGG" id="fls:GLV81_12480"/>
<evidence type="ECO:0000256" key="2">
    <source>
        <dbReference type="ARBA" id="ARBA00023125"/>
    </source>
</evidence>
<feature type="domain" description="HTH crp-type" evidence="5">
    <location>
        <begin position="146"/>
        <end position="211"/>
    </location>
</feature>
<dbReference type="AlphaFoldDB" id="A0A6I6GM92"/>
<dbReference type="CDD" id="cd00092">
    <property type="entry name" value="HTH_CRP"/>
    <property type="match status" value="1"/>
</dbReference>
<dbReference type="PRINTS" id="PR00034">
    <property type="entry name" value="HTHCRP"/>
</dbReference>
<dbReference type="InterPro" id="IPR012318">
    <property type="entry name" value="HTH_CRP"/>
</dbReference>
<dbReference type="InterPro" id="IPR000595">
    <property type="entry name" value="cNMP-bd_dom"/>
</dbReference>
<dbReference type="PROSITE" id="PS50042">
    <property type="entry name" value="CNMP_BINDING_3"/>
    <property type="match status" value="1"/>
</dbReference>
<dbReference type="EMBL" id="CP046566">
    <property type="protein sequence ID" value="QGW28808.1"/>
    <property type="molecule type" value="Genomic_DNA"/>
</dbReference>
<evidence type="ECO:0000259" key="4">
    <source>
        <dbReference type="PROSITE" id="PS50042"/>
    </source>
</evidence>
<sequence>MVFAESIQKKFPGFEPELTEQMEQDAMFRQIPAGTELMRPGQFIRSTMLILDGLVKVYREDGEGNEFFMYYLKPGDGCALSMTCMVGQETSNIAAKTVQDSEIIMVPLEKMDAWMNQYKSWYHFVVKTYRDRFEELLKTLDSVAFRNMDERLEFYLKRHQKMLNTHIIPITHQEIAQELNSSREVISRLLKKMAERGKVKLHRYHVEIIQL</sequence>
<keyword evidence="1" id="KW-0805">Transcription regulation</keyword>
<dbReference type="Gene3D" id="2.60.120.10">
    <property type="entry name" value="Jelly Rolls"/>
    <property type="match status" value="1"/>
</dbReference>
<dbReference type="InterPro" id="IPR036388">
    <property type="entry name" value="WH-like_DNA-bd_sf"/>
</dbReference>
<evidence type="ECO:0000259" key="5">
    <source>
        <dbReference type="PROSITE" id="PS51063"/>
    </source>
</evidence>